<dbReference type="STRING" id="59750.AWC31_09700"/>
<proteinExistence type="predicted"/>
<sequence length="108" mass="11595">MSERSVSGWNIAGFVLFVLLLPVAYIEFMIAALAFGMSTDACHDEACDASYHEEAAILTVVIGIVVVLLTTGGAMVYGAMRDKNVFGTPFFGLFGLFVVFLIGRAVLH</sequence>
<comment type="caution">
    <text evidence="2">The sequence shown here is derived from an EMBL/GenBank/DDBJ whole genome shotgun (WGS) entry which is preliminary data.</text>
</comment>
<dbReference type="EMBL" id="LGTW01000006">
    <property type="protein sequence ID" value="KWX24126.1"/>
    <property type="molecule type" value="Genomic_DNA"/>
</dbReference>
<evidence type="ECO:0000313" key="5">
    <source>
        <dbReference type="Proteomes" id="UP000193964"/>
    </source>
</evidence>
<dbReference type="AlphaFoldDB" id="A0A132PP56"/>
<keyword evidence="4" id="KW-1185">Reference proteome</keyword>
<feature type="transmembrane region" description="Helical" evidence="1">
    <location>
        <begin position="90"/>
        <end position="107"/>
    </location>
</feature>
<name>A0A132PP56_9MYCO</name>
<evidence type="ECO:0000313" key="3">
    <source>
        <dbReference type="EMBL" id="ORX09209.1"/>
    </source>
</evidence>
<dbReference type="PATRIC" id="fig|59750.3.peg.6535"/>
<organism evidence="2 4">
    <name type="scientific">Mycolicibacterium wolinskyi</name>
    <dbReference type="NCBI Taxonomy" id="59750"/>
    <lineage>
        <taxon>Bacteria</taxon>
        <taxon>Bacillati</taxon>
        <taxon>Actinomycetota</taxon>
        <taxon>Actinomycetes</taxon>
        <taxon>Mycobacteriales</taxon>
        <taxon>Mycobacteriaceae</taxon>
        <taxon>Mycolicibacterium</taxon>
    </lineage>
</organism>
<dbReference type="Proteomes" id="UP000070612">
    <property type="component" value="Unassembled WGS sequence"/>
</dbReference>
<keyword evidence="1" id="KW-0472">Membrane</keyword>
<reference evidence="2 4" key="1">
    <citation type="submission" date="2015-07" db="EMBL/GenBank/DDBJ databases">
        <title>A draft genome sequence of Mycobacterium wolinskyi.</title>
        <authorList>
            <person name="de Man T.J."/>
            <person name="Perry K.A."/>
            <person name="Coulliette A.D."/>
            <person name="Jensen B."/>
            <person name="Toney N.C."/>
            <person name="Limbago B.M."/>
            <person name="Noble-Wang J."/>
        </authorList>
    </citation>
    <scope>NUCLEOTIDE SEQUENCE [LARGE SCALE GENOMIC DNA]</scope>
    <source>
        <strain evidence="2 4">CDC_01</strain>
    </source>
</reference>
<keyword evidence="1" id="KW-1133">Transmembrane helix</keyword>
<evidence type="ECO:0000313" key="2">
    <source>
        <dbReference type="EMBL" id="KWX24126.1"/>
    </source>
</evidence>
<dbReference type="Proteomes" id="UP000193964">
    <property type="component" value="Unassembled WGS sequence"/>
</dbReference>
<evidence type="ECO:0000256" key="1">
    <source>
        <dbReference type="SAM" id="Phobius"/>
    </source>
</evidence>
<reference evidence="3 5" key="2">
    <citation type="submission" date="2016-01" db="EMBL/GenBank/DDBJ databases">
        <title>The new phylogeny of the genus Mycobacterium.</title>
        <authorList>
            <person name="Tarcisio F."/>
            <person name="Conor M."/>
            <person name="Antonella G."/>
            <person name="Elisabetta G."/>
            <person name="Giulia F.S."/>
            <person name="Sara T."/>
            <person name="Anna F."/>
            <person name="Clotilde B."/>
            <person name="Roberto B."/>
            <person name="Veronica D.S."/>
            <person name="Fabio R."/>
            <person name="Monica P."/>
            <person name="Olivier J."/>
            <person name="Enrico T."/>
            <person name="Nicola S."/>
        </authorList>
    </citation>
    <scope>NUCLEOTIDE SEQUENCE [LARGE SCALE GENOMIC DNA]</scope>
    <source>
        <strain evidence="3 5">ATCC 700010</strain>
    </source>
</reference>
<feature type="transmembrane region" description="Helical" evidence="1">
    <location>
        <begin position="55"/>
        <end position="78"/>
    </location>
</feature>
<feature type="transmembrane region" description="Helical" evidence="1">
    <location>
        <begin position="12"/>
        <end position="35"/>
    </location>
</feature>
<keyword evidence="1" id="KW-0812">Transmembrane</keyword>
<accession>A0A132PP56</accession>
<dbReference type="EMBL" id="LQQA01000034">
    <property type="protein sequence ID" value="ORX09209.1"/>
    <property type="molecule type" value="Genomic_DNA"/>
</dbReference>
<dbReference type="OrthoDB" id="4741153at2"/>
<dbReference type="RefSeq" id="WP_067848689.1">
    <property type="nucleotide sequence ID" value="NZ_JACKUA010000029.1"/>
</dbReference>
<gene>
    <name evidence="2" type="ORF">AFM11_12280</name>
    <name evidence="3" type="ORF">AWC31_09700</name>
</gene>
<evidence type="ECO:0000313" key="4">
    <source>
        <dbReference type="Proteomes" id="UP000070612"/>
    </source>
</evidence>
<protein>
    <submittedName>
        <fullName evidence="2">Uncharacterized protein</fullName>
    </submittedName>
</protein>